<dbReference type="RefSeq" id="WP_090744054.1">
    <property type="nucleotide sequence ID" value="NZ_FMVT01000007.1"/>
</dbReference>
<proteinExistence type="predicted"/>
<keyword evidence="2" id="KW-1185">Reference proteome</keyword>
<organism evidence="1 2">
    <name type="scientific">Paracoccus tibetensis</name>
    <dbReference type="NCBI Taxonomy" id="336292"/>
    <lineage>
        <taxon>Bacteria</taxon>
        <taxon>Pseudomonadati</taxon>
        <taxon>Pseudomonadota</taxon>
        <taxon>Alphaproteobacteria</taxon>
        <taxon>Rhodobacterales</taxon>
        <taxon>Paracoccaceae</taxon>
        <taxon>Paracoccus</taxon>
    </lineage>
</organism>
<dbReference type="STRING" id="336292.SAMN05660710_02226"/>
<sequence>MERKDDRDQDLGLQVDLLAYADDMLPPDQVAEVEAALAQDSEARAAVAAWRQQARIIREAGARADELPVNLQIAQLERQLTGRLRRSRLRAALIGPQMRSAAAAILVFAAGWGTHSLISPDRDPLAGHPDYVARALGGHLLYADDAYEAHRFAAAELPTAVQFISERFGHDLRLAAFDLPDYRIETVRYMQNENGPVALFSYRDSSGGPATLAIQPHSPGEPAYGLSVDLGVYGSIASWSDDAVDYTMIAALDDKEILPILASFGAFDPQ</sequence>
<evidence type="ECO:0000313" key="1">
    <source>
        <dbReference type="EMBL" id="SCY65657.1"/>
    </source>
</evidence>
<evidence type="ECO:0000313" key="2">
    <source>
        <dbReference type="Proteomes" id="UP000199502"/>
    </source>
</evidence>
<gene>
    <name evidence="1" type="ORF">SAMN05660710_02226</name>
</gene>
<keyword evidence="1" id="KW-0812">Transmembrane</keyword>
<dbReference type="Proteomes" id="UP000199502">
    <property type="component" value="Unassembled WGS sequence"/>
</dbReference>
<dbReference type="AlphaFoldDB" id="A0A1G5HPJ9"/>
<keyword evidence="1" id="KW-0472">Membrane</keyword>
<dbReference type="EMBL" id="FMVT01000007">
    <property type="protein sequence ID" value="SCY65657.1"/>
    <property type="molecule type" value="Genomic_DNA"/>
</dbReference>
<reference evidence="1 2" key="1">
    <citation type="submission" date="2016-10" db="EMBL/GenBank/DDBJ databases">
        <authorList>
            <person name="de Groot N.N."/>
        </authorList>
    </citation>
    <scope>NUCLEOTIDE SEQUENCE [LARGE SCALE GENOMIC DNA]</scope>
    <source>
        <strain evidence="1 2">CGMCC 1.8925</strain>
    </source>
</reference>
<accession>A0A1G5HPJ9</accession>
<protein>
    <submittedName>
        <fullName evidence="1">Transmembrane transcriptional regulator (Anti-sigma factor RsiW)</fullName>
    </submittedName>
</protein>
<dbReference type="OrthoDB" id="7187254at2"/>
<name>A0A1G5HPJ9_9RHOB</name>